<proteinExistence type="predicted"/>
<dbReference type="Proteomes" id="UP001589654">
    <property type="component" value="Unassembled WGS sequence"/>
</dbReference>
<dbReference type="NCBIfam" id="NF033709">
    <property type="entry name" value="PorV_fam"/>
    <property type="match status" value="1"/>
</dbReference>
<dbReference type="NCBIfam" id="NF033711">
    <property type="entry name" value="T9SS_PorQ"/>
    <property type="match status" value="1"/>
</dbReference>
<gene>
    <name evidence="1" type="primary">porQ</name>
    <name evidence="1" type="ORF">ACFFUR_14080</name>
</gene>
<sequence>MKSLIKRLKPDIIYRWILVWGCLLASLCTSMGQESQAGFAFIDHPSSTQQAALGGLNLTSSHDPLMFLANPSGMDSTIVGAASFHYLNFPGGVDIFQMGYHWSSWGNGIMGAGLQYFNYGAFEGYDETGSYTGKFYAREFAITLGHAFSQGVFQYGGSLKLLGSILESYNAYALAFDFGVGYQHPKKDLKMGMVVKNLGFPISSYLEGQKKLSLPTDIKIGLSIKPEHMPVRFHLTARNIKKEERDYFYSFRDSSNDQSGWGESVFRRLIWGAEILAHDNFRMQIGYNHLIRKELSVASGNGLGGFSGGFTLGIKKFELSYTRMFYQVASAANLIGITTNINDLRSF</sequence>
<dbReference type="RefSeq" id="WP_290248451.1">
    <property type="nucleotide sequence ID" value="NZ_JAUFQT010000001.1"/>
</dbReference>
<accession>A0ABV5JAJ4</accession>
<dbReference type="EMBL" id="JBHMEW010000065">
    <property type="protein sequence ID" value="MFB9212939.1"/>
    <property type="molecule type" value="Genomic_DNA"/>
</dbReference>
<evidence type="ECO:0000313" key="1">
    <source>
        <dbReference type="EMBL" id="MFB9212939.1"/>
    </source>
</evidence>
<protein>
    <submittedName>
        <fullName evidence="1">Type IX secretion system protein PorQ</fullName>
    </submittedName>
</protein>
<keyword evidence="2" id="KW-1185">Reference proteome</keyword>
<organism evidence="1 2">
    <name type="scientific">Echinicola jeungdonensis</name>
    <dbReference type="NCBI Taxonomy" id="709343"/>
    <lineage>
        <taxon>Bacteria</taxon>
        <taxon>Pseudomonadati</taxon>
        <taxon>Bacteroidota</taxon>
        <taxon>Cytophagia</taxon>
        <taxon>Cytophagales</taxon>
        <taxon>Cyclobacteriaceae</taxon>
        <taxon>Echinicola</taxon>
    </lineage>
</organism>
<reference evidence="1 2" key="1">
    <citation type="submission" date="2024-09" db="EMBL/GenBank/DDBJ databases">
        <authorList>
            <person name="Sun Q."/>
            <person name="Mori K."/>
        </authorList>
    </citation>
    <scope>NUCLEOTIDE SEQUENCE [LARGE SCALE GENOMIC DNA]</scope>
    <source>
        <strain evidence="1 2">CECT 7682</strain>
    </source>
</reference>
<evidence type="ECO:0000313" key="2">
    <source>
        <dbReference type="Proteomes" id="UP001589654"/>
    </source>
</evidence>
<name>A0ABV5JAJ4_9BACT</name>
<comment type="caution">
    <text evidence="1">The sequence shown here is derived from an EMBL/GenBank/DDBJ whole genome shotgun (WGS) entry which is preliminary data.</text>
</comment>